<organism evidence="1 2">
    <name type="scientific">Persea americana</name>
    <name type="common">Avocado</name>
    <dbReference type="NCBI Taxonomy" id="3435"/>
    <lineage>
        <taxon>Eukaryota</taxon>
        <taxon>Viridiplantae</taxon>
        <taxon>Streptophyta</taxon>
        <taxon>Embryophyta</taxon>
        <taxon>Tracheophyta</taxon>
        <taxon>Spermatophyta</taxon>
        <taxon>Magnoliopsida</taxon>
        <taxon>Magnoliidae</taxon>
        <taxon>Laurales</taxon>
        <taxon>Lauraceae</taxon>
        <taxon>Persea</taxon>
    </lineage>
</organism>
<reference evidence="1 2" key="1">
    <citation type="journal article" date="2022" name="Hortic Res">
        <title>A haplotype resolved chromosomal level avocado genome allows analysis of novel avocado genes.</title>
        <authorList>
            <person name="Nath O."/>
            <person name="Fletcher S.J."/>
            <person name="Hayward A."/>
            <person name="Shaw L.M."/>
            <person name="Masouleh A.K."/>
            <person name="Furtado A."/>
            <person name="Henry R.J."/>
            <person name="Mitter N."/>
        </authorList>
    </citation>
    <scope>NUCLEOTIDE SEQUENCE [LARGE SCALE GENOMIC DNA]</scope>
    <source>
        <strain evidence="2">cv. Hass</strain>
    </source>
</reference>
<name>A0ACC2M1A7_PERAE</name>
<comment type="caution">
    <text evidence="1">The sequence shown here is derived from an EMBL/GenBank/DDBJ whole genome shotgun (WGS) entry which is preliminary data.</text>
</comment>
<sequence length="120" mass="13188">MDVTFLESDTFYSPAAPNPSFQGETRVEEMKWLTFYWIKDTDTTPNAPQSIIEEPNPEPTSPEAEEAEEGSLVALKEAQYLDSGVDEGFRLVGMRRGWPGKIRFIGPSVISAKAATASAS</sequence>
<evidence type="ECO:0000313" key="2">
    <source>
        <dbReference type="Proteomes" id="UP001234297"/>
    </source>
</evidence>
<gene>
    <name evidence="1" type="ORF">MRB53_015805</name>
</gene>
<evidence type="ECO:0000313" key="1">
    <source>
        <dbReference type="EMBL" id="KAJ8639111.1"/>
    </source>
</evidence>
<protein>
    <submittedName>
        <fullName evidence="1">Uncharacterized protein</fullName>
    </submittedName>
</protein>
<accession>A0ACC2M1A7</accession>
<dbReference type="EMBL" id="CM056813">
    <property type="protein sequence ID" value="KAJ8639111.1"/>
    <property type="molecule type" value="Genomic_DNA"/>
</dbReference>
<keyword evidence="2" id="KW-1185">Reference proteome</keyword>
<proteinExistence type="predicted"/>
<dbReference type="Proteomes" id="UP001234297">
    <property type="component" value="Chromosome 5"/>
</dbReference>